<dbReference type="PANTHER" id="PTHR10151:SF120">
    <property type="entry name" value="BIS(5'-ADENOSYL)-TRIPHOSPHATASE"/>
    <property type="match status" value="1"/>
</dbReference>
<name>A0A285CPC7_9BACI</name>
<dbReference type="SUPFAM" id="SSF53649">
    <property type="entry name" value="Alkaline phosphatase-like"/>
    <property type="match status" value="1"/>
</dbReference>
<dbReference type="Proteomes" id="UP000219546">
    <property type="component" value="Unassembled WGS sequence"/>
</dbReference>
<protein>
    <submittedName>
        <fullName evidence="1">Predicted AlkP superfamily pyrophosphatase or phosphodiesterase</fullName>
    </submittedName>
</protein>
<gene>
    <name evidence="1" type="ORF">SAMN05877753_10321</name>
</gene>
<dbReference type="GO" id="GO:0016787">
    <property type="term" value="F:hydrolase activity"/>
    <property type="evidence" value="ECO:0007669"/>
    <property type="project" value="UniProtKB-ARBA"/>
</dbReference>
<reference evidence="1 2" key="1">
    <citation type="submission" date="2017-08" db="EMBL/GenBank/DDBJ databases">
        <authorList>
            <person name="de Groot N.N."/>
        </authorList>
    </citation>
    <scope>NUCLEOTIDE SEQUENCE [LARGE SCALE GENOMIC DNA]</scope>
    <source>
        <strain evidence="1 2">JC228</strain>
    </source>
</reference>
<keyword evidence="2" id="KW-1185">Reference proteome</keyword>
<proteinExistence type="predicted"/>
<dbReference type="InterPro" id="IPR002591">
    <property type="entry name" value="Phosphodiest/P_Trfase"/>
</dbReference>
<organism evidence="1 2">
    <name type="scientific">Bacillus oleivorans</name>
    <dbReference type="NCBI Taxonomy" id="1448271"/>
    <lineage>
        <taxon>Bacteria</taxon>
        <taxon>Bacillati</taxon>
        <taxon>Bacillota</taxon>
        <taxon>Bacilli</taxon>
        <taxon>Bacillales</taxon>
        <taxon>Bacillaceae</taxon>
        <taxon>Bacillus</taxon>
    </lineage>
</organism>
<evidence type="ECO:0000313" key="2">
    <source>
        <dbReference type="Proteomes" id="UP000219546"/>
    </source>
</evidence>
<dbReference type="PANTHER" id="PTHR10151">
    <property type="entry name" value="ECTONUCLEOTIDE PYROPHOSPHATASE/PHOSPHODIESTERASE"/>
    <property type="match status" value="1"/>
</dbReference>
<dbReference type="EMBL" id="OAOP01000003">
    <property type="protein sequence ID" value="SNX69374.1"/>
    <property type="molecule type" value="Genomic_DNA"/>
</dbReference>
<evidence type="ECO:0000313" key="1">
    <source>
        <dbReference type="EMBL" id="SNX69374.1"/>
    </source>
</evidence>
<dbReference type="Pfam" id="PF01663">
    <property type="entry name" value="Phosphodiest"/>
    <property type="match status" value="1"/>
</dbReference>
<dbReference type="InterPro" id="IPR017850">
    <property type="entry name" value="Alkaline_phosphatase_core_sf"/>
</dbReference>
<dbReference type="AlphaFoldDB" id="A0A285CPC7"/>
<sequence length="546" mass="62503">MFHIEIEEIVKTKSRIKMMNLEGEMIMRFRSIFIIFLSILLMSCSFNSDNHEVKDNPIAIQMKNQTSPKIVFLTIDSLMDEPLKKAIQENKAPALEFFIKNGQYHKNLISSYPTMSVTIDSSLITGTYPEQHKIPGLVWYDEDEKRIINYGNGWFEILKIGATQFAEDALYQFNNIDLSPQVETLHEVLDKRGKVTASINAIIYRGNYEHTLNIPKIISKPTGLPDQYNTFGPKILSLGAFIRQDENNLHLLNRLGLNDAFSAQELKYMLENDTLPDFTILYFPGNDNTVHKKGPMTTKGIEEVDKQLQEVLNVFPSWKNALDHIVWIIIGDSEQSKVKRDKENALIDLREVLSDYHILKLNESVSKEDELVITANERMAYIYKISKDISLQDVISKLQKDERIAWIAWKENDMMQVKSGNLDGVFQFKKEGDFKDAYNQTWFIKGNRSILDLTINQNQIEYGDYPDALARLYGALHSHKGDFLIVDAKPGYEFIGESSPQHTGGGAHGSLHKDDSLAPIIVTGTNKSIDHIRIVDLKKWILDLLR</sequence>
<accession>A0A285CPC7</accession>
<dbReference type="Gene3D" id="3.40.720.10">
    <property type="entry name" value="Alkaline Phosphatase, subunit A"/>
    <property type="match status" value="1"/>
</dbReference>